<dbReference type="Proteomes" id="UP000244090">
    <property type="component" value="Unassembled WGS sequence"/>
</dbReference>
<keyword evidence="6" id="KW-1003">Cell membrane</keyword>
<dbReference type="AlphaFoldDB" id="A0A2T6BVK0"/>
<name>A0A2T6BVK0_9FLAO</name>
<comment type="subcellular location">
    <subcellularLocation>
        <location evidence="2">Cell membrane</location>
        <topology evidence="2">Multi-pass membrane protein</topology>
    </subcellularLocation>
</comment>
<evidence type="ECO:0000313" key="12">
    <source>
        <dbReference type="Proteomes" id="UP000244090"/>
    </source>
</evidence>
<evidence type="ECO:0000256" key="6">
    <source>
        <dbReference type="ARBA" id="ARBA00022475"/>
    </source>
</evidence>
<evidence type="ECO:0000256" key="9">
    <source>
        <dbReference type="ARBA" id="ARBA00023136"/>
    </source>
</evidence>
<evidence type="ECO:0000256" key="10">
    <source>
        <dbReference type="SAM" id="Phobius"/>
    </source>
</evidence>
<feature type="transmembrane region" description="Helical" evidence="10">
    <location>
        <begin position="15"/>
        <end position="36"/>
    </location>
</feature>
<sequence length="235" mass="27746">MSQFFNFLLEQYQGYYWFDVLLEILAAGFGIASVWFAKQEKIWVYPTGIISTLIYIYICYNFVLYGDMIINVYYTIMSIYGWYMWTRIREDAKLEISRTTFMQKLTTIGIFLFTAAFTYVVYIQVGRIDVHRNVSETIDFFFSHFGSVEEINEITPYLDIFTTGVFFSGMWLMANKKIENWIFWIFGNLISIPLYFVKGLGFTAIQFAIFLILAIFGYIAWRKTLKNKKQLASKS</sequence>
<keyword evidence="8 10" id="KW-1133">Transmembrane helix</keyword>
<keyword evidence="9 10" id="KW-0472">Membrane</keyword>
<evidence type="ECO:0000256" key="5">
    <source>
        <dbReference type="ARBA" id="ARBA00022448"/>
    </source>
</evidence>
<protein>
    <recommendedName>
        <fullName evidence="4">Nicotinamide riboside transporter PnuC</fullName>
    </recommendedName>
</protein>
<feature type="transmembrane region" description="Helical" evidence="10">
    <location>
        <begin position="43"/>
        <end position="63"/>
    </location>
</feature>
<comment type="function">
    <text evidence="1">Required for nicotinamide riboside transport across the inner membrane.</text>
</comment>
<comment type="caution">
    <text evidence="11">The sequence shown here is derived from an EMBL/GenBank/DDBJ whole genome shotgun (WGS) entry which is preliminary data.</text>
</comment>
<dbReference type="Pfam" id="PF04973">
    <property type="entry name" value="NMN_transporter"/>
    <property type="match status" value="1"/>
</dbReference>
<proteinExistence type="inferred from homology"/>
<dbReference type="GO" id="GO:0005886">
    <property type="term" value="C:plasma membrane"/>
    <property type="evidence" value="ECO:0007669"/>
    <property type="project" value="UniProtKB-SubCell"/>
</dbReference>
<keyword evidence="5" id="KW-0813">Transport</keyword>
<evidence type="ECO:0000256" key="2">
    <source>
        <dbReference type="ARBA" id="ARBA00004651"/>
    </source>
</evidence>
<evidence type="ECO:0000256" key="7">
    <source>
        <dbReference type="ARBA" id="ARBA00022692"/>
    </source>
</evidence>
<dbReference type="PANTHER" id="PTHR36122:SF2">
    <property type="entry name" value="NICOTINAMIDE RIBOSIDE TRANSPORTER PNUC"/>
    <property type="match status" value="1"/>
</dbReference>
<organism evidence="11 12">
    <name type="scientific">Kordia periserrulae</name>
    <dbReference type="NCBI Taxonomy" id="701523"/>
    <lineage>
        <taxon>Bacteria</taxon>
        <taxon>Pseudomonadati</taxon>
        <taxon>Bacteroidota</taxon>
        <taxon>Flavobacteriia</taxon>
        <taxon>Flavobacteriales</taxon>
        <taxon>Flavobacteriaceae</taxon>
        <taxon>Kordia</taxon>
    </lineage>
</organism>
<evidence type="ECO:0000256" key="4">
    <source>
        <dbReference type="ARBA" id="ARBA00017522"/>
    </source>
</evidence>
<evidence type="ECO:0000256" key="1">
    <source>
        <dbReference type="ARBA" id="ARBA00002672"/>
    </source>
</evidence>
<keyword evidence="12" id="KW-1185">Reference proteome</keyword>
<feature type="transmembrane region" description="Helical" evidence="10">
    <location>
        <begin position="69"/>
        <end position="85"/>
    </location>
</feature>
<feature type="transmembrane region" description="Helical" evidence="10">
    <location>
        <begin position="203"/>
        <end position="221"/>
    </location>
</feature>
<comment type="similarity">
    <text evidence="3">Belongs to the nicotinamide ribonucleoside (NR) uptake permease (TC 4.B.1) family.</text>
</comment>
<feature type="transmembrane region" description="Helical" evidence="10">
    <location>
        <begin position="181"/>
        <end position="197"/>
    </location>
</feature>
<feature type="transmembrane region" description="Helical" evidence="10">
    <location>
        <begin position="154"/>
        <end position="174"/>
    </location>
</feature>
<gene>
    <name evidence="11" type="ORF">C8N46_10713</name>
</gene>
<dbReference type="OrthoDB" id="9791248at2"/>
<evidence type="ECO:0000313" key="11">
    <source>
        <dbReference type="EMBL" id="PTX60007.1"/>
    </source>
</evidence>
<dbReference type="EMBL" id="QBKT01000007">
    <property type="protein sequence ID" value="PTX60007.1"/>
    <property type="molecule type" value="Genomic_DNA"/>
</dbReference>
<reference evidence="11 12" key="1">
    <citation type="submission" date="2018-04" db="EMBL/GenBank/DDBJ databases">
        <title>Genomic Encyclopedia of Archaeal and Bacterial Type Strains, Phase II (KMG-II): from individual species to whole genera.</title>
        <authorList>
            <person name="Goeker M."/>
        </authorList>
    </citation>
    <scope>NUCLEOTIDE SEQUENCE [LARGE SCALE GENOMIC DNA]</scope>
    <source>
        <strain evidence="11 12">DSM 25731</strain>
    </source>
</reference>
<evidence type="ECO:0000256" key="8">
    <source>
        <dbReference type="ARBA" id="ARBA00022989"/>
    </source>
</evidence>
<dbReference type="RefSeq" id="WP_108115636.1">
    <property type="nucleotide sequence ID" value="NZ_QBKT01000007.1"/>
</dbReference>
<keyword evidence="7 10" id="KW-0812">Transmembrane</keyword>
<evidence type="ECO:0000256" key="3">
    <source>
        <dbReference type="ARBA" id="ARBA00006669"/>
    </source>
</evidence>
<dbReference type="InterPro" id="IPR006419">
    <property type="entry name" value="NMN_transpt_PnuC"/>
</dbReference>
<dbReference type="NCBIfam" id="TIGR01528">
    <property type="entry name" value="NMN_trans_PnuC"/>
    <property type="match status" value="1"/>
</dbReference>
<dbReference type="GO" id="GO:0034257">
    <property type="term" value="F:nicotinamide riboside transmembrane transporter activity"/>
    <property type="evidence" value="ECO:0007669"/>
    <property type="project" value="InterPro"/>
</dbReference>
<feature type="transmembrane region" description="Helical" evidence="10">
    <location>
        <begin position="105"/>
        <end position="125"/>
    </location>
</feature>
<dbReference type="PANTHER" id="PTHR36122">
    <property type="entry name" value="NICOTINAMIDE RIBOSIDE TRANSPORTER PNUC"/>
    <property type="match status" value="1"/>
</dbReference>
<accession>A0A2T6BVK0</accession>